<dbReference type="EMBL" id="JAIWYP010000015">
    <property type="protein sequence ID" value="KAH3704586.1"/>
    <property type="molecule type" value="Genomic_DNA"/>
</dbReference>
<name>A0A9D3YU73_DREPO</name>
<evidence type="ECO:0000313" key="2">
    <source>
        <dbReference type="EMBL" id="KAH3704621.1"/>
    </source>
</evidence>
<dbReference type="AlphaFoldDB" id="A0A9D3YU73"/>
<reference evidence="2" key="2">
    <citation type="submission" date="2020-11" db="EMBL/GenBank/DDBJ databases">
        <authorList>
            <person name="McCartney M.A."/>
            <person name="Auch B."/>
            <person name="Kono T."/>
            <person name="Mallez S."/>
            <person name="Becker A."/>
            <person name="Gohl D.M."/>
            <person name="Silverstein K.A.T."/>
            <person name="Koren S."/>
            <person name="Bechman K.B."/>
            <person name="Herman A."/>
            <person name="Abrahante J.E."/>
            <person name="Garbe J."/>
        </authorList>
    </citation>
    <scope>NUCLEOTIDE SEQUENCE</scope>
    <source>
        <strain evidence="2">Duluth1</strain>
        <tissue evidence="2">Whole animal</tissue>
    </source>
</reference>
<evidence type="ECO:0000313" key="1">
    <source>
        <dbReference type="EMBL" id="KAH3704586.1"/>
    </source>
</evidence>
<organism evidence="2 3">
    <name type="scientific">Dreissena polymorpha</name>
    <name type="common">Zebra mussel</name>
    <name type="synonym">Mytilus polymorpha</name>
    <dbReference type="NCBI Taxonomy" id="45954"/>
    <lineage>
        <taxon>Eukaryota</taxon>
        <taxon>Metazoa</taxon>
        <taxon>Spiralia</taxon>
        <taxon>Lophotrochozoa</taxon>
        <taxon>Mollusca</taxon>
        <taxon>Bivalvia</taxon>
        <taxon>Autobranchia</taxon>
        <taxon>Heteroconchia</taxon>
        <taxon>Euheterodonta</taxon>
        <taxon>Imparidentia</taxon>
        <taxon>Neoheterodontei</taxon>
        <taxon>Myida</taxon>
        <taxon>Dreissenoidea</taxon>
        <taxon>Dreissenidae</taxon>
        <taxon>Dreissena</taxon>
    </lineage>
</organism>
<gene>
    <name evidence="1" type="ORF">DPMN_079644</name>
    <name evidence="2" type="ORF">DPMN_079680</name>
</gene>
<protein>
    <submittedName>
        <fullName evidence="2">Uncharacterized protein</fullName>
    </submittedName>
</protein>
<reference evidence="2" key="1">
    <citation type="journal article" date="2019" name="bioRxiv">
        <title>The Genome of the Zebra Mussel, Dreissena polymorpha: A Resource for Invasive Species Research.</title>
        <authorList>
            <person name="McCartney M.A."/>
            <person name="Auch B."/>
            <person name="Kono T."/>
            <person name="Mallez S."/>
            <person name="Zhang Y."/>
            <person name="Obille A."/>
            <person name="Becker A."/>
            <person name="Abrahante J.E."/>
            <person name="Garbe J."/>
            <person name="Badalamenti J.P."/>
            <person name="Herman A."/>
            <person name="Mangelson H."/>
            <person name="Liachko I."/>
            <person name="Sullivan S."/>
            <person name="Sone E.D."/>
            <person name="Koren S."/>
            <person name="Silverstein K.A.T."/>
            <person name="Beckman K.B."/>
            <person name="Gohl D.M."/>
        </authorList>
    </citation>
    <scope>NUCLEOTIDE SEQUENCE</scope>
    <source>
        <strain evidence="2">Duluth1</strain>
        <tissue evidence="2">Whole animal</tissue>
    </source>
</reference>
<dbReference type="Proteomes" id="UP000828390">
    <property type="component" value="Unassembled WGS sequence"/>
</dbReference>
<proteinExistence type="predicted"/>
<accession>A0A9D3YU73</accession>
<keyword evidence="3" id="KW-1185">Reference proteome</keyword>
<evidence type="ECO:0000313" key="3">
    <source>
        <dbReference type="Proteomes" id="UP000828390"/>
    </source>
</evidence>
<dbReference type="EMBL" id="JAIWYP010000015">
    <property type="protein sequence ID" value="KAH3704621.1"/>
    <property type="molecule type" value="Genomic_DNA"/>
</dbReference>
<sequence length="63" mass="6727">MEHLHTLFVDGGSKKGSRKLVSSEGYAFVLKRTLVSGVPVPPKGVCARLGTATGKKRLVQVSF</sequence>
<comment type="caution">
    <text evidence="2">The sequence shown here is derived from an EMBL/GenBank/DDBJ whole genome shotgun (WGS) entry which is preliminary data.</text>
</comment>